<evidence type="ECO:0000256" key="2">
    <source>
        <dbReference type="ARBA" id="ARBA00022448"/>
    </source>
</evidence>
<dbReference type="Pfam" id="PF13620">
    <property type="entry name" value="CarboxypepD_reg"/>
    <property type="match status" value="1"/>
</dbReference>
<proteinExistence type="inferred from homology"/>
<comment type="caution">
    <text evidence="12">The sequence shown here is derived from an EMBL/GenBank/DDBJ whole genome shotgun (WGS) entry which is preliminary data.</text>
</comment>
<dbReference type="SUPFAM" id="SSF56935">
    <property type="entry name" value="Porins"/>
    <property type="match status" value="1"/>
</dbReference>
<evidence type="ECO:0000256" key="8">
    <source>
        <dbReference type="PROSITE-ProRule" id="PRU01360"/>
    </source>
</evidence>
<dbReference type="InterPro" id="IPR037066">
    <property type="entry name" value="Plug_dom_sf"/>
</dbReference>
<dbReference type="InterPro" id="IPR000531">
    <property type="entry name" value="Beta-barrel_TonB"/>
</dbReference>
<evidence type="ECO:0000256" key="5">
    <source>
        <dbReference type="ARBA" id="ARBA00023077"/>
    </source>
</evidence>
<evidence type="ECO:0000256" key="4">
    <source>
        <dbReference type="ARBA" id="ARBA00022692"/>
    </source>
</evidence>
<dbReference type="PANTHER" id="PTHR47234:SF3">
    <property type="entry name" value="SECRETIN_TONB SHORT N-TERMINAL DOMAIN-CONTAINING PROTEIN"/>
    <property type="match status" value="1"/>
</dbReference>
<feature type="domain" description="TonB-dependent receptor plug" evidence="11">
    <location>
        <begin position="126"/>
        <end position="246"/>
    </location>
</feature>
<dbReference type="PROSITE" id="PS52016">
    <property type="entry name" value="TONB_DEPENDENT_REC_3"/>
    <property type="match status" value="1"/>
</dbReference>
<comment type="similarity">
    <text evidence="8 9">Belongs to the TonB-dependent receptor family.</text>
</comment>
<feature type="domain" description="TonB-dependent receptor-like beta-barrel" evidence="10">
    <location>
        <begin position="382"/>
        <end position="823"/>
    </location>
</feature>
<evidence type="ECO:0000256" key="7">
    <source>
        <dbReference type="ARBA" id="ARBA00023237"/>
    </source>
</evidence>
<dbReference type="EMBL" id="JACIBY010000013">
    <property type="protein sequence ID" value="MBB3840973.1"/>
    <property type="molecule type" value="Genomic_DNA"/>
</dbReference>
<dbReference type="GO" id="GO:0009279">
    <property type="term" value="C:cell outer membrane"/>
    <property type="evidence" value="ECO:0007669"/>
    <property type="project" value="UniProtKB-SubCell"/>
</dbReference>
<dbReference type="Pfam" id="PF07715">
    <property type="entry name" value="Plug"/>
    <property type="match status" value="1"/>
</dbReference>
<reference evidence="12 13" key="1">
    <citation type="submission" date="2020-08" db="EMBL/GenBank/DDBJ databases">
        <title>Genomic Encyclopedia of Type Strains, Phase IV (KMG-IV): sequencing the most valuable type-strain genomes for metagenomic binning, comparative biology and taxonomic classification.</title>
        <authorList>
            <person name="Goeker M."/>
        </authorList>
    </citation>
    <scope>NUCLEOTIDE SEQUENCE [LARGE SCALE GENOMIC DNA]</scope>
    <source>
        <strain evidence="12 13">DSM 17976</strain>
    </source>
</reference>
<keyword evidence="2 8" id="KW-0813">Transport</keyword>
<dbReference type="PANTHER" id="PTHR47234">
    <property type="match status" value="1"/>
</dbReference>
<dbReference type="InterPro" id="IPR008969">
    <property type="entry name" value="CarboxyPept-like_regulatory"/>
</dbReference>
<dbReference type="AlphaFoldDB" id="A0A7W6ESS8"/>
<keyword evidence="12" id="KW-0675">Receptor</keyword>
<evidence type="ECO:0000259" key="11">
    <source>
        <dbReference type="Pfam" id="PF07715"/>
    </source>
</evidence>
<keyword evidence="13" id="KW-1185">Reference proteome</keyword>
<dbReference type="InterPro" id="IPR012910">
    <property type="entry name" value="Plug_dom"/>
</dbReference>
<dbReference type="Proteomes" id="UP000541352">
    <property type="component" value="Unassembled WGS sequence"/>
</dbReference>
<evidence type="ECO:0000256" key="1">
    <source>
        <dbReference type="ARBA" id="ARBA00004571"/>
    </source>
</evidence>
<evidence type="ECO:0000256" key="6">
    <source>
        <dbReference type="ARBA" id="ARBA00023136"/>
    </source>
</evidence>
<evidence type="ECO:0000259" key="10">
    <source>
        <dbReference type="Pfam" id="PF00593"/>
    </source>
</evidence>
<dbReference type="Pfam" id="PF00593">
    <property type="entry name" value="TonB_dep_Rec_b-barrel"/>
    <property type="match status" value="1"/>
</dbReference>
<evidence type="ECO:0000256" key="3">
    <source>
        <dbReference type="ARBA" id="ARBA00022452"/>
    </source>
</evidence>
<protein>
    <submittedName>
        <fullName evidence="12">Iron complex outermembrane receptor protein</fullName>
    </submittedName>
</protein>
<dbReference type="Gene3D" id="2.60.40.1120">
    <property type="entry name" value="Carboxypeptidase-like, regulatory domain"/>
    <property type="match status" value="1"/>
</dbReference>
<sequence length="862" mass="95156">MLLFSTRKVITTLLLLIIAYSAVIAQQLTGRVYENQTGKPLIGAQVTVEGLDVSAPTRRDGRYSIPVSRGEYFVRVTMPGYVTYRTLIRFGVVDYQLNISMRVSSDLTQEETEVGTRDANTRTYTDTPVAIDNLKIEQFADAFGQLDLSQLLHFVLPSFNSNRQSGSDGADHVDPSVLRGLGQDQVLVLINGKRKHQASLIYLFGTTGRGNTPTDLNTIPVAAIDRVEILRDGASAQYGSDAIAGVINIVLKSSTNGLKVNTNHSITDQGDGFSQNYSLHYGKALKNDGFFDVTADYMGRGRLYRPSYSAYSEVPRAKFGDAKVNSYSVYFNTEAPFNRQKKLFFYAFGGIQSRGTDANSWTYEADNERNIKAIYPNGFEPRILSQIWDGTFSVGVKTKTNNAWNFDINNTFGQNQMHYTVANTLNASLGANSPRSFDAGGFGLLQNVTGAHLTRKFRNGLRTTHVALGTELRVEDYYVFAGEEASWKKYPNAADLPGGAQTFPGYRPDNEVNAVRTNLGAYADLETDLTRSLLATFATRFERYSDFGNALNAKVSFRLKVNETFALRGSASTGFRAPSLAQSHFSSIFNDVVDGASFEKVLAANNSSITRALGVQPLKQETAINASAGAVFKPNTNFSLTVDGYYVSVKNRILLTGDFSEDDPDLAKYLKPLDVKSALFFTNALSTQSYGVDIVGTAFSEIGEKGKLETMFSMNYNHLSLGKINTTASLAGKEEYYFSERDQSYVLYAAPKYKFNLTFALQQPKFNANLRFIGFSKIDIKSHGQDDQGNYISNIYNARVISDASVGFLLKKGTRLIIGCSNLLGTYTNNHNPNESETGGMYESVQMGYVGRSFFGKLRFNF</sequence>
<dbReference type="SUPFAM" id="SSF49464">
    <property type="entry name" value="Carboxypeptidase regulatory domain-like"/>
    <property type="match status" value="1"/>
</dbReference>
<accession>A0A7W6ESS8</accession>
<keyword evidence="6 8" id="KW-0472">Membrane</keyword>
<evidence type="ECO:0000313" key="13">
    <source>
        <dbReference type="Proteomes" id="UP000541352"/>
    </source>
</evidence>
<keyword evidence="3 8" id="KW-1134">Transmembrane beta strand</keyword>
<evidence type="ECO:0000256" key="9">
    <source>
        <dbReference type="RuleBase" id="RU003357"/>
    </source>
</evidence>
<dbReference type="Gene3D" id="2.170.130.10">
    <property type="entry name" value="TonB-dependent receptor, plug domain"/>
    <property type="match status" value="1"/>
</dbReference>
<organism evidence="12 13">
    <name type="scientific">Runella defluvii</name>
    <dbReference type="NCBI Taxonomy" id="370973"/>
    <lineage>
        <taxon>Bacteria</taxon>
        <taxon>Pseudomonadati</taxon>
        <taxon>Bacteroidota</taxon>
        <taxon>Cytophagia</taxon>
        <taxon>Cytophagales</taxon>
        <taxon>Spirosomataceae</taxon>
        <taxon>Runella</taxon>
    </lineage>
</organism>
<name>A0A7W6ESS8_9BACT</name>
<keyword evidence="4 8" id="KW-0812">Transmembrane</keyword>
<comment type="subcellular location">
    <subcellularLocation>
        <location evidence="1 8">Cell outer membrane</location>
        <topology evidence="1 8">Multi-pass membrane protein</topology>
    </subcellularLocation>
</comment>
<dbReference type="InterPro" id="IPR039426">
    <property type="entry name" value="TonB-dep_rcpt-like"/>
</dbReference>
<evidence type="ECO:0000313" key="12">
    <source>
        <dbReference type="EMBL" id="MBB3840973.1"/>
    </source>
</evidence>
<dbReference type="InterPro" id="IPR036942">
    <property type="entry name" value="Beta-barrel_TonB_sf"/>
</dbReference>
<dbReference type="RefSeq" id="WP_183978311.1">
    <property type="nucleotide sequence ID" value="NZ_JACIBY010000013.1"/>
</dbReference>
<keyword evidence="7 8" id="KW-0998">Cell outer membrane</keyword>
<gene>
    <name evidence="12" type="ORF">FHS57_004994</name>
</gene>
<dbReference type="Gene3D" id="2.40.170.20">
    <property type="entry name" value="TonB-dependent receptor, beta-barrel domain"/>
    <property type="match status" value="1"/>
</dbReference>
<keyword evidence="5 9" id="KW-0798">TonB box</keyword>